<dbReference type="GO" id="GO:0008270">
    <property type="term" value="F:zinc ion binding"/>
    <property type="evidence" value="ECO:0007669"/>
    <property type="project" value="InterPro"/>
</dbReference>
<dbReference type="InterPro" id="IPR001138">
    <property type="entry name" value="Zn2Cys6_DnaBD"/>
</dbReference>
<dbReference type="PROSITE" id="PS50048">
    <property type="entry name" value="ZN2_CY6_FUNGAL_2"/>
    <property type="match status" value="1"/>
</dbReference>
<keyword evidence="2" id="KW-0238">DNA-binding</keyword>
<dbReference type="SUPFAM" id="SSF57701">
    <property type="entry name" value="Zn2/Cys6 DNA-binding domain"/>
    <property type="match status" value="1"/>
</dbReference>
<feature type="domain" description="Zn(2)-C6 fungal-type" evidence="5">
    <location>
        <begin position="10"/>
        <end position="38"/>
    </location>
</feature>
<evidence type="ECO:0000313" key="7">
    <source>
        <dbReference type="Proteomes" id="UP001201262"/>
    </source>
</evidence>
<dbReference type="CDD" id="cd00067">
    <property type="entry name" value="GAL4"/>
    <property type="match status" value="1"/>
</dbReference>
<dbReference type="SMART" id="SM00066">
    <property type="entry name" value="GAL4"/>
    <property type="match status" value="1"/>
</dbReference>
<reference evidence="6" key="1">
    <citation type="submission" date="2021-12" db="EMBL/GenBank/DDBJ databases">
        <title>Convergent genome expansion in fungi linked to evolution of root-endophyte symbiosis.</title>
        <authorList>
            <consortium name="DOE Joint Genome Institute"/>
            <person name="Ke Y.-H."/>
            <person name="Bonito G."/>
            <person name="Liao H.-L."/>
            <person name="Looney B."/>
            <person name="Rojas-Flechas A."/>
            <person name="Nash J."/>
            <person name="Hameed K."/>
            <person name="Schadt C."/>
            <person name="Martin F."/>
            <person name="Crous P.W."/>
            <person name="Miettinen O."/>
            <person name="Magnuson J.K."/>
            <person name="Labbe J."/>
            <person name="Jacobson D."/>
            <person name="Doktycz M.J."/>
            <person name="Veneault-Fourrey C."/>
            <person name="Kuo A."/>
            <person name="Mondo S."/>
            <person name="Calhoun S."/>
            <person name="Riley R."/>
            <person name="Ohm R."/>
            <person name="LaButti K."/>
            <person name="Andreopoulos B."/>
            <person name="Pangilinan J."/>
            <person name="Nolan M."/>
            <person name="Tritt A."/>
            <person name="Clum A."/>
            <person name="Lipzen A."/>
            <person name="Daum C."/>
            <person name="Barry K."/>
            <person name="Grigoriev I.V."/>
            <person name="Vilgalys R."/>
        </authorList>
    </citation>
    <scope>NUCLEOTIDE SEQUENCE</scope>
    <source>
        <strain evidence="6">PMI_201</strain>
    </source>
</reference>
<dbReference type="PANTHER" id="PTHR38791:SF5">
    <property type="entry name" value="TRANSCRIPTION FACTOR DBAG-RELATED"/>
    <property type="match status" value="1"/>
</dbReference>
<keyword evidence="3" id="KW-0804">Transcription</keyword>
<keyword evidence="1" id="KW-0805">Transcription regulation</keyword>
<dbReference type="RefSeq" id="XP_046073771.1">
    <property type="nucleotide sequence ID" value="XM_046209566.1"/>
</dbReference>
<dbReference type="GO" id="GO:0003677">
    <property type="term" value="F:DNA binding"/>
    <property type="evidence" value="ECO:0007669"/>
    <property type="project" value="UniProtKB-KW"/>
</dbReference>
<dbReference type="Pfam" id="PF00172">
    <property type="entry name" value="Zn_clus"/>
    <property type="match status" value="1"/>
</dbReference>
<evidence type="ECO:0000256" key="2">
    <source>
        <dbReference type="ARBA" id="ARBA00023125"/>
    </source>
</evidence>
<proteinExistence type="predicted"/>
<dbReference type="InterPro" id="IPR053175">
    <property type="entry name" value="DHMBA_Reg_Transcription_Factor"/>
</dbReference>
<evidence type="ECO:0000256" key="4">
    <source>
        <dbReference type="ARBA" id="ARBA00023242"/>
    </source>
</evidence>
<dbReference type="InterPro" id="IPR021858">
    <property type="entry name" value="Fun_TF"/>
</dbReference>
<dbReference type="EMBL" id="JAJTJA010000005">
    <property type="protein sequence ID" value="KAH8699307.1"/>
    <property type="molecule type" value="Genomic_DNA"/>
</dbReference>
<dbReference type="GO" id="GO:0000981">
    <property type="term" value="F:DNA-binding transcription factor activity, RNA polymerase II-specific"/>
    <property type="evidence" value="ECO:0007669"/>
    <property type="project" value="InterPro"/>
</dbReference>
<name>A0AAD4KYA8_9EURO</name>
<organism evidence="6 7">
    <name type="scientific">Talaromyces proteolyticus</name>
    <dbReference type="NCBI Taxonomy" id="1131652"/>
    <lineage>
        <taxon>Eukaryota</taxon>
        <taxon>Fungi</taxon>
        <taxon>Dikarya</taxon>
        <taxon>Ascomycota</taxon>
        <taxon>Pezizomycotina</taxon>
        <taxon>Eurotiomycetes</taxon>
        <taxon>Eurotiomycetidae</taxon>
        <taxon>Eurotiales</taxon>
        <taxon>Trichocomaceae</taxon>
        <taxon>Talaromyces</taxon>
        <taxon>Talaromyces sect. Bacilispori</taxon>
    </lineage>
</organism>
<protein>
    <recommendedName>
        <fullName evidence="5">Zn(2)-C6 fungal-type domain-containing protein</fullName>
    </recommendedName>
</protein>
<sequence>MPNVGRPSRDCYACRKRRVKCDLIRPECNQCQRKGLPCPGYRDELDMRFHVESVSSFQSHIGKDRRRTSNQDEGKPSALIDTRFQCAVTGQLKCHPTPADPSPHSSERCYTLQYRLAEPMKDHFMALAMHNFKLSLYLDERIYSTILRVVSKAETGSVLYQACNVIGCSYMANTTMSIEVLSHQPRAYGDAITAINLALHKAGESKTDNTFLGILLLSMYKLFSTGQTTVNSVLGSSEWKVHSSGLIQLTQLRGLENFSTPDKRNLLVIFYNMLLMQAIVTGRPPPKAILVWIQGFYQSCDPSEYPVVRHLIFSYHCSALCSRIRCLLNLGNLEKVLSDSHSILQDMEYLEKETYPLSHENPITDYIIEPPLVLCSDTDPVGQFSIDQYIHQIHIRMRVSHHILEFLSKASRAPYCTPEQRISFTHFQRRGVEELQALASKVSLISATDPDKYSHARLVYIDLYLNPHLSSRIRCRNVLLWQ</sequence>
<accession>A0AAD4KYA8</accession>
<dbReference type="GeneID" id="70239853"/>
<evidence type="ECO:0000313" key="6">
    <source>
        <dbReference type="EMBL" id="KAH8699307.1"/>
    </source>
</evidence>
<dbReference type="InterPro" id="IPR036864">
    <property type="entry name" value="Zn2-C6_fun-type_DNA-bd_sf"/>
</dbReference>
<dbReference type="Pfam" id="PF11951">
    <property type="entry name" value="Fungal_trans_2"/>
    <property type="match status" value="1"/>
</dbReference>
<keyword evidence="4" id="KW-0539">Nucleus</keyword>
<keyword evidence="7" id="KW-1185">Reference proteome</keyword>
<dbReference type="AlphaFoldDB" id="A0AAD4KYA8"/>
<dbReference type="Proteomes" id="UP001201262">
    <property type="component" value="Unassembled WGS sequence"/>
</dbReference>
<evidence type="ECO:0000259" key="5">
    <source>
        <dbReference type="PROSITE" id="PS50048"/>
    </source>
</evidence>
<dbReference type="PANTHER" id="PTHR38791">
    <property type="entry name" value="ZN(II)2CYS6 TRANSCRIPTION FACTOR (EUROFUNG)-RELATED-RELATED"/>
    <property type="match status" value="1"/>
</dbReference>
<evidence type="ECO:0000256" key="1">
    <source>
        <dbReference type="ARBA" id="ARBA00023015"/>
    </source>
</evidence>
<dbReference type="Gene3D" id="4.10.240.10">
    <property type="entry name" value="Zn(2)-C6 fungal-type DNA-binding domain"/>
    <property type="match status" value="1"/>
</dbReference>
<comment type="caution">
    <text evidence="6">The sequence shown here is derived from an EMBL/GenBank/DDBJ whole genome shotgun (WGS) entry which is preliminary data.</text>
</comment>
<gene>
    <name evidence="6" type="ORF">BGW36DRAFT_159072</name>
</gene>
<evidence type="ECO:0000256" key="3">
    <source>
        <dbReference type="ARBA" id="ARBA00023163"/>
    </source>
</evidence>